<dbReference type="InterPro" id="IPR029058">
    <property type="entry name" value="AB_hydrolase_fold"/>
</dbReference>
<organism evidence="2 3">
    <name type="scientific">Marinobacterium lacunae</name>
    <dbReference type="NCBI Taxonomy" id="1232683"/>
    <lineage>
        <taxon>Bacteria</taxon>
        <taxon>Pseudomonadati</taxon>
        <taxon>Pseudomonadota</taxon>
        <taxon>Gammaproteobacteria</taxon>
        <taxon>Oceanospirillales</taxon>
        <taxon>Oceanospirillaceae</taxon>
        <taxon>Marinobacterium</taxon>
    </lineage>
</organism>
<name>A0A081G1Z8_9GAMM</name>
<dbReference type="GO" id="GO:0016787">
    <property type="term" value="F:hydrolase activity"/>
    <property type="evidence" value="ECO:0007669"/>
    <property type="project" value="UniProtKB-KW"/>
</dbReference>
<dbReference type="PRINTS" id="PR00111">
    <property type="entry name" value="ABHYDROLASE"/>
</dbReference>
<proteinExistence type="predicted"/>
<dbReference type="AlphaFoldDB" id="A0A081G1Z8"/>
<dbReference type="eggNOG" id="COG2267">
    <property type="taxonomic scope" value="Bacteria"/>
</dbReference>
<keyword evidence="3" id="KW-1185">Reference proteome</keyword>
<gene>
    <name evidence="2" type="ORF">ADIMK_1256</name>
</gene>
<protein>
    <submittedName>
        <fullName evidence="2">Hydrolase, alpha/beta fold family</fullName>
    </submittedName>
</protein>
<dbReference type="RefSeq" id="WP_051692561.1">
    <property type="nucleotide sequence ID" value="NZ_JMQN01000015.1"/>
</dbReference>
<accession>A0A081G1Z8</accession>
<dbReference type="InterPro" id="IPR050228">
    <property type="entry name" value="Carboxylesterase_BioH"/>
</dbReference>
<dbReference type="PANTHER" id="PTHR43194:SF5">
    <property type="entry name" value="PIMELOYL-[ACYL-CARRIER PROTEIN] METHYL ESTER ESTERASE"/>
    <property type="match status" value="1"/>
</dbReference>
<feature type="domain" description="AB hydrolase-1" evidence="1">
    <location>
        <begin position="22"/>
        <end position="252"/>
    </location>
</feature>
<evidence type="ECO:0000259" key="1">
    <source>
        <dbReference type="Pfam" id="PF12697"/>
    </source>
</evidence>
<dbReference type="PANTHER" id="PTHR43194">
    <property type="entry name" value="HYDROLASE ALPHA/BETA FOLD FAMILY"/>
    <property type="match status" value="1"/>
</dbReference>
<evidence type="ECO:0000313" key="3">
    <source>
        <dbReference type="Proteomes" id="UP000028252"/>
    </source>
</evidence>
<sequence length="262" mass="29632">MTHRSPEYIPCAAPAQDTTPWVLLRGLAREQRHWGRFPQQLADRLQCRVICPDTPGNGYRYGEKSPLDIVLTLERVRCELATSGPFQLLGLSMGGMIATEWARLYPEQIERLVLVNSSFGNLSPPWQRLRPSALRRIASSLSKPVFVREKQVFEMICQRRDDLEACVAQWAIYARECPVSRANLGRQLFAAARYRGPRNPPTQDTLILNAQGDQLVNPGCSSSIARHWGVPLKTHPWAGHDLTHDAPEWVIDHLVNPLPDMN</sequence>
<dbReference type="Proteomes" id="UP000028252">
    <property type="component" value="Unassembled WGS sequence"/>
</dbReference>
<dbReference type="PATRIC" id="fig|1232683.4.peg.1246"/>
<dbReference type="EMBL" id="JMQN01000015">
    <property type="protein sequence ID" value="KEA64803.1"/>
    <property type="molecule type" value="Genomic_DNA"/>
</dbReference>
<dbReference type="SUPFAM" id="SSF53474">
    <property type="entry name" value="alpha/beta-Hydrolases"/>
    <property type="match status" value="1"/>
</dbReference>
<comment type="caution">
    <text evidence="2">The sequence shown here is derived from an EMBL/GenBank/DDBJ whole genome shotgun (WGS) entry which is preliminary data.</text>
</comment>
<dbReference type="Gene3D" id="3.40.50.1820">
    <property type="entry name" value="alpha/beta hydrolase"/>
    <property type="match status" value="1"/>
</dbReference>
<keyword evidence="2" id="KW-0378">Hydrolase</keyword>
<dbReference type="InterPro" id="IPR000073">
    <property type="entry name" value="AB_hydrolase_1"/>
</dbReference>
<dbReference type="STRING" id="1232683.ADIMK_1256"/>
<reference evidence="2 3" key="1">
    <citation type="submission" date="2014-04" db="EMBL/GenBank/DDBJ databases">
        <title>Marinobacterium kochiensis sp. nov., isolated from sediment sample collected from Kochi backwaters in Kerala, India.</title>
        <authorList>
            <person name="Singh A."/>
            <person name="Pinnaka A.K."/>
        </authorList>
    </citation>
    <scope>NUCLEOTIDE SEQUENCE [LARGE SCALE GENOMIC DNA]</scope>
    <source>
        <strain evidence="2 3">AK27</strain>
    </source>
</reference>
<evidence type="ECO:0000313" key="2">
    <source>
        <dbReference type="EMBL" id="KEA64803.1"/>
    </source>
</evidence>
<dbReference type="Pfam" id="PF12697">
    <property type="entry name" value="Abhydrolase_6"/>
    <property type="match status" value="1"/>
</dbReference>